<organism evidence="3 4">
    <name type="scientific">Streptomyces luteolifulvus</name>
    <dbReference type="NCBI Taxonomy" id="2615112"/>
    <lineage>
        <taxon>Bacteria</taxon>
        <taxon>Bacillati</taxon>
        <taxon>Actinomycetota</taxon>
        <taxon>Actinomycetes</taxon>
        <taxon>Kitasatosporales</taxon>
        <taxon>Streptomycetaceae</taxon>
        <taxon>Streptomyces</taxon>
    </lineage>
</organism>
<dbReference type="AlphaFoldDB" id="A0A6H9V9T3"/>
<feature type="chain" id="PRO_5026035468" description="Lipoprotein" evidence="2">
    <location>
        <begin position="33"/>
        <end position="257"/>
    </location>
</feature>
<dbReference type="RefSeq" id="WP_150945476.1">
    <property type="nucleotide sequence ID" value="NZ_VZRB01000003.1"/>
</dbReference>
<feature type="compositionally biased region" description="Low complexity" evidence="1">
    <location>
        <begin position="39"/>
        <end position="55"/>
    </location>
</feature>
<comment type="caution">
    <text evidence="3">The sequence shown here is derived from an EMBL/GenBank/DDBJ whole genome shotgun (WGS) entry which is preliminary data.</text>
</comment>
<dbReference type="PROSITE" id="PS51257">
    <property type="entry name" value="PROKAR_LIPOPROTEIN"/>
    <property type="match status" value="1"/>
</dbReference>
<keyword evidence="2" id="KW-0732">Signal</keyword>
<evidence type="ECO:0000256" key="1">
    <source>
        <dbReference type="SAM" id="MobiDB-lite"/>
    </source>
</evidence>
<feature type="signal peptide" evidence="2">
    <location>
        <begin position="1"/>
        <end position="32"/>
    </location>
</feature>
<dbReference type="Proteomes" id="UP000442707">
    <property type="component" value="Unassembled WGS sequence"/>
</dbReference>
<reference evidence="3 4" key="1">
    <citation type="submission" date="2019-09" db="EMBL/GenBank/DDBJ databases">
        <title>Screening of Novel Bioactive Compounds from Soil-Associated.</title>
        <authorList>
            <person name="Zhao S."/>
        </authorList>
    </citation>
    <scope>NUCLEOTIDE SEQUENCE [LARGE SCALE GENOMIC DNA]</scope>
    <source>
        <strain evidence="3 4">HIT-DPA4</strain>
    </source>
</reference>
<name>A0A6H9V9T3_9ACTN</name>
<feature type="region of interest" description="Disordered" evidence="1">
    <location>
        <begin position="34"/>
        <end position="55"/>
    </location>
</feature>
<evidence type="ECO:0008006" key="5">
    <source>
        <dbReference type="Google" id="ProtNLM"/>
    </source>
</evidence>
<keyword evidence="4" id="KW-1185">Reference proteome</keyword>
<dbReference type="EMBL" id="VZRB01000003">
    <property type="protein sequence ID" value="KAB1149436.1"/>
    <property type="molecule type" value="Genomic_DNA"/>
</dbReference>
<evidence type="ECO:0000313" key="3">
    <source>
        <dbReference type="EMBL" id="KAB1149436.1"/>
    </source>
</evidence>
<protein>
    <recommendedName>
        <fullName evidence="5">Lipoprotein</fullName>
    </recommendedName>
</protein>
<evidence type="ECO:0000313" key="4">
    <source>
        <dbReference type="Proteomes" id="UP000442707"/>
    </source>
</evidence>
<proteinExistence type="predicted"/>
<accession>A0A6H9V9T3</accession>
<sequence>MTPSPTRTVLVSVLSLTALLAAASGCSLGAFAERPTADSPTGGPSDPAASPAGAPKLTEAQAQAALITPADLGDPWVPTQGAATWRDGLLKAASDNPGCQGLLDAVYTEELFGAGARTRAATGLDDGLDGAQLRYQILTAGPAVDRTLAWLKTLPEKCGQFTAMATGGYVQSVEVAEATLPAVGDARQGLRITLTGETEDGELTELTVDVAAVRVGDDAIALTNGGLGHVASDVTQLAAHLGARRLEEVRKQGRVQV</sequence>
<evidence type="ECO:0000256" key="2">
    <source>
        <dbReference type="SAM" id="SignalP"/>
    </source>
</evidence>
<gene>
    <name evidence="3" type="ORF">F7R91_06735</name>
</gene>